<feature type="transmembrane region" description="Helical" evidence="9">
    <location>
        <begin position="347"/>
        <end position="367"/>
    </location>
</feature>
<evidence type="ECO:0000256" key="3">
    <source>
        <dbReference type="ARBA" id="ARBA00022676"/>
    </source>
</evidence>
<keyword evidence="6 9" id="KW-1133">Transmembrane helix</keyword>
<feature type="transmembrane region" description="Helical" evidence="9">
    <location>
        <begin position="116"/>
        <end position="134"/>
    </location>
</feature>
<feature type="transmembrane region" description="Helical" evidence="9">
    <location>
        <begin position="87"/>
        <end position="104"/>
    </location>
</feature>
<feature type="domain" description="Glycosyltransferase RgtA/B/C/D-like" evidence="10">
    <location>
        <begin position="65"/>
        <end position="228"/>
    </location>
</feature>
<feature type="transmembrane region" description="Helical" evidence="9">
    <location>
        <begin position="387"/>
        <end position="406"/>
    </location>
</feature>
<keyword evidence="5 9" id="KW-0812">Transmembrane</keyword>
<dbReference type="GO" id="GO:0010041">
    <property type="term" value="P:response to iron(III) ion"/>
    <property type="evidence" value="ECO:0007669"/>
    <property type="project" value="TreeGrafter"/>
</dbReference>
<gene>
    <name evidence="12" type="ORF">HNR39_000709</name>
</gene>
<dbReference type="GO" id="GO:0009103">
    <property type="term" value="P:lipopolysaccharide biosynthetic process"/>
    <property type="evidence" value="ECO:0007669"/>
    <property type="project" value="UniProtKB-ARBA"/>
</dbReference>
<keyword evidence="13" id="KW-1185">Reference proteome</keyword>
<dbReference type="Proteomes" id="UP000571084">
    <property type="component" value="Unassembled WGS sequence"/>
</dbReference>
<feature type="transmembrane region" description="Helical" evidence="9">
    <location>
        <begin position="213"/>
        <end position="233"/>
    </location>
</feature>
<dbReference type="InterPro" id="IPR040845">
    <property type="entry name" value="Arnt_C"/>
</dbReference>
<evidence type="ECO:0000256" key="7">
    <source>
        <dbReference type="ARBA" id="ARBA00023136"/>
    </source>
</evidence>
<evidence type="ECO:0000256" key="2">
    <source>
        <dbReference type="ARBA" id="ARBA00022475"/>
    </source>
</evidence>
<protein>
    <submittedName>
        <fullName evidence="12">4-amino-4-deoxy-L-arabinose transferase-like glycosyltransferase</fullName>
    </submittedName>
</protein>
<feature type="transmembrane region" description="Helical" evidence="9">
    <location>
        <begin position="168"/>
        <end position="201"/>
    </location>
</feature>
<keyword evidence="3" id="KW-0328">Glycosyltransferase</keyword>
<keyword evidence="2" id="KW-1003">Cell membrane</keyword>
<sequence length="605" mass="67194">MRELHKSKTFVWGLFFLFCIIWCYMLGARTLVPTDEGRYAEMAREMVATGDWITLRLNGIKYFEKPPLQTWMNALTFEIFGLGEWQARLWTGLCGLLGVVLVAFTGRKVFSERVGFFAALVLGSSFLWAGLGHINTLDMGLAGMMTLSLCGLLLAQRSETTTLQQRNWMLVCWAGMALAVLSKGLIGLLLPGAVLILYTLFSRDWSIWKRLHLLKGLVLFFVITTPWFVLITLKNPEFPQFFFIHEQFQRFTSKIHHRYGPPYYFVPILLLGIIPWLGVLFQSLWNGAHERSASSGFQPKKLLLVWTLFIFVFFSISDSKLPSYILPIFPSLALLIACHLDNASNKAINASALLLLIPGAIGVALAWKIPALAKDAFSQPLMAAHVPWVFAASVIACIGAIAALLLSRRQKEWAIVALAASGFVGGQLLMYGHDPQGRYSAGVNLVPAIQAELTPETPLYVVGKYEQALPFYLRRTMIMVQHMDELEFGLTQEPQLWIPTLNAFAIKWTADHAAGKKDVAIIRPENYLELKERGLPMRVIAQDPRRVVVTNAMLKPGEKPDPSRTSDAEMSQNTSAPETARSALAPAAAPDASVNPSAAASAPKE</sequence>
<name>A0A840RQY9_9BURK</name>
<dbReference type="GO" id="GO:0005886">
    <property type="term" value="C:plasma membrane"/>
    <property type="evidence" value="ECO:0007669"/>
    <property type="project" value="UniProtKB-SubCell"/>
</dbReference>
<feature type="transmembrane region" description="Helical" evidence="9">
    <location>
        <begin position="12"/>
        <end position="32"/>
    </location>
</feature>
<feature type="transmembrane region" description="Helical" evidence="9">
    <location>
        <begin position="263"/>
        <end position="281"/>
    </location>
</feature>
<proteinExistence type="predicted"/>
<dbReference type="InterPro" id="IPR038731">
    <property type="entry name" value="RgtA/B/C-like"/>
</dbReference>
<dbReference type="Pfam" id="PF18583">
    <property type="entry name" value="Arnt_C"/>
    <property type="match status" value="1"/>
</dbReference>
<evidence type="ECO:0000259" key="10">
    <source>
        <dbReference type="Pfam" id="PF13231"/>
    </source>
</evidence>
<evidence type="ECO:0000256" key="6">
    <source>
        <dbReference type="ARBA" id="ARBA00022989"/>
    </source>
</evidence>
<reference evidence="12 13" key="1">
    <citation type="submission" date="2020-08" db="EMBL/GenBank/DDBJ databases">
        <title>Genomic Encyclopedia of Type Strains, Phase IV (KMG-IV): sequencing the most valuable type-strain genomes for metagenomic binning, comparative biology and taxonomic classification.</title>
        <authorList>
            <person name="Goeker M."/>
        </authorList>
    </citation>
    <scope>NUCLEOTIDE SEQUENCE [LARGE SCALE GENOMIC DNA]</scope>
    <source>
        <strain evidence="12 13">DSM 23240</strain>
    </source>
</reference>
<dbReference type="EMBL" id="JACHHQ010000001">
    <property type="protein sequence ID" value="MBB5198899.1"/>
    <property type="molecule type" value="Genomic_DNA"/>
</dbReference>
<evidence type="ECO:0000256" key="8">
    <source>
        <dbReference type="SAM" id="MobiDB-lite"/>
    </source>
</evidence>
<feature type="region of interest" description="Disordered" evidence="8">
    <location>
        <begin position="553"/>
        <end position="605"/>
    </location>
</feature>
<dbReference type="AlphaFoldDB" id="A0A840RQY9"/>
<accession>A0A840RQY9</accession>
<feature type="domain" description="Aminoarabinose transferase C-terminal" evidence="11">
    <location>
        <begin position="445"/>
        <end position="551"/>
    </location>
</feature>
<evidence type="ECO:0000313" key="12">
    <source>
        <dbReference type="EMBL" id="MBB5198899.1"/>
    </source>
</evidence>
<dbReference type="InterPro" id="IPR050297">
    <property type="entry name" value="LipidA_mod_glycosyltrf_83"/>
</dbReference>
<dbReference type="RefSeq" id="WP_168053167.1">
    <property type="nucleotide sequence ID" value="NZ_JAAOZT010000002.1"/>
</dbReference>
<evidence type="ECO:0000259" key="11">
    <source>
        <dbReference type="Pfam" id="PF18583"/>
    </source>
</evidence>
<evidence type="ECO:0000256" key="9">
    <source>
        <dbReference type="SAM" id="Phobius"/>
    </source>
</evidence>
<evidence type="ECO:0000256" key="5">
    <source>
        <dbReference type="ARBA" id="ARBA00022692"/>
    </source>
</evidence>
<dbReference type="PANTHER" id="PTHR33908">
    <property type="entry name" value="MANNOSYLTRANSFERASE YKCB-RELATED"/>
    <property type="match status" value="1"/>
</dbReference>
<evidence type="ECO:0000256" key="4">
    <source>
        <dbReference type="ARBA" id="ARBA00022679"/>
    </source>
</evidence>
<feature type="compositionally biased region" description="Low complexity" evidence="8">
    <location>
        <begin position="576"/>
        <end position="605"/>
    </location>
</feature>
<keyword evidence="7 9" id="KW-0472">Membrane</keyword>
<organism evidence="12 13">
    <name type="scientific">Glaciimonas immobilis</name>
    <dbReference type="NCBI Taxonomy" id="728004"/>
    <lineage>
        <taxon>Bacteria</taxon>
        <taxon>Pseudomonadati</taxon>
        <taxon>Pseudomonadota</taxon>
        <taxon>Betaproteobacteria</taxon>
        <taxon>Burkholderiales</taxon>
        <taxon>Oxalobacteraceae</taxon>
        <taxon>Glaciimonas</taxon>
    </lineage>
</organism>
<evidence type="ECO:0000256" key="1">
    <source>
        <dbReference type="ARBA" id="ARBA00004651"/>
    </source>
</evidence>
<dbReference type="PANTHER" id="PTHR33908:SF3">
    <property type="entry name" value="UNDECAPRENYL PHOSPHATE-ALPHA-4-AMINO-4-DEOXY-L-ARABINOSE ARABINOSYL TRANSFERASE"/>
    <property type="match status" value="1"/>
</dbReference>
<comment type="caution">
    <text evidence="12">The sequence shown here is derived from an EMBL/GenBank/DDBJ whole genome shotgun (WGS) entry which is preliminary data.</text>
</comment>
<feature type="transmembrane region" description="Helical" evidence="9">
    <location>
        <begin position="302"/>
        <end position="317"/>
    </location>
</feature>
<feature type="compositionally biased region" description="Basic and acidic residues" evidence="8">
    <location>
        <begin position="556"/>
        <end position="567"/>
    </location>
</feature>
<feature type="transmembrane region" description="Helical" evidence="9">
    <location>
        <begin position="413"/>
        <end position="431"/>
    </location>
</feature>
<feature type="transmembrane region" description="Helical" evidence="9">
    <location>
        <begin position="323"/>
        <end position="340"/>
    </location>
</feature>
<evidence type="ECO:0000313" key="13">
    <source>
        <dbReference type="Proteomes" id="UP000571084"/>
    </source>
</evidence>
<dbReference type="GO" id="GO:0016763">
    <property type="term" value="F:pentosyltransferase activity"/>
    <property type="evidence" value="ECO:0007669"/>
    <property type="project" value="TreeGrafter"/>
</dbReference>
<comment type="subcellular location">
    <subcellularLocation>
        <location evidence="1">Cell membrane</location>
        <topology evidence="1">Multi-pass membrane protein</topology>
    </subcellularLocation>
</comment>
<keyword evidence="4 12" id="KW-0808">Transferase</keyword>
<dbReference type="Pfam" id="PF13231">
    <property type="entry name" value="PMT_2"/>
    <property type="match status" value="1"/>
</dbReference>